<protein>
    <submittedName>
        <fullName evidence="3">Helix-turn-helix domain-containing protein</fullName>
    </submittedName>
</protein>
<dbReference type="EMBL" id="JAHUZB010000004">
    <property type="protein sequence ID" value="MBV7391509.1"/>
    <property type="molecule type" value="Genomic_DNA"/>
</dbReference>
<dbReference type="RefSeq" id="WP_218326712.1">
    <property type="nucleotide sequence ID" value="NZ_JAHUZB010000004.1"/>
</dbReference>
<gene>
    <name evidence="3" type="ORF">KUA55_12535</name>
</gene>
<organism evidence="3 4">
    <name type="scientific">Enterococcus alishanensis</name>
    <dbReference type="NCBI Taxonomy" id="1303817"/>
    <lineage>
        <taxon>Bacteria</taxon>
        <taxon>Bacillati</taxon>
        <taxon>Bacillota</taxon>
        <taxon>Bacilli</taxon>
        <taxon>Lactobacillales</taxon>
        <taxon>Enterococcaceae</taxon>
        <taxon>Enterococcus</taxon>
    </lineage>
</organism>
<proteinExistence type="predicted"/>
<keyword evidence="4" id="KW-1185">Reference proteome</keyword>
<dbReference type="InterPro" id="IPR001867">
    <property type="entry name" value="OmpR/PhoB-type_DNA-bd"/>
</dbReference>
<reference evidence="3 4" key="1">
    <citation type="submission" date="2021-06" db="EMBL/GenBank/DDBJ databases">
        <title>Enterococcus alishanensis sp. nov., a novel lactic acid bacterium isolated from fresh coffee beans.</title>
        <authorList>
            <person name="Chen Y.-S."/>
        </authorList>
    </citation>
    <scope>NUCLEOTIDE SEQUENCE [LARGE SCALE GENOMIC DNA]</scope>
    <source>
        <strain evidence="3 4">ALS3</strain>
    </source>
</reference>
<dbReference type="Proteomes" id="UP000774130">
    <property type="component" value="Unassembled WGS sequence"/>
</dbReference>
<sequence length="221" mass="26043">MNILLLTKSFSFESTFIQKLNAMNHEVLCSEKLITLLIEDSIDDGLWNYFQAIIFSETLLNREIYEILIKRKLKPKIVCLKRFHNLDLEEQKIWVQKGITNFISEKSDFDDIREIFNSTDIEEKNNSNQSSNAYFPKKELSNLINIRLSRQEQNLFMELKGSNEPISRDELSRRLWKQPSNNSTQSRLSNLVKKINKKMKENEVDLYISTVWGIGYVLIKV</sequence>
<evidence type="ECO:0000256" key="1">
    <source>
        <dbReference type="ARBA" id="ARBA00023125"/>
    </source>
</evidence>
<accession>A0ABS6TFA7</accession>
<evidence type="ECO:0000313" key="3">
    <source>
        <dbReference type="EMBL" id="MBV7391509.1"/>
    </source>
</evidence>
<name>A0ABS6TFA7_9ENTE</name>
<evidence type="ECO:0000313" key="4">
    <source>
        <dbReference type="Proteomes" id="UP000774130"/>
    </source>
</evidence>
<keyword evidence="1" id="KW-0238">DNA-binding</keyword>
<feature type="domain" description="OmpR/PhoB-type" evidence="2">
    <location>
        <begin position="147"/>
        <end position="218"/>
    </location>
</feature>
<evidence type="ECO:0000259" key="2">
    <source>
        <dbReference type="Pfam" id="PF00486"/>
    </source>
</evidence>
<dbReference type="Pfam" id="PF00486">
    <property type="entry name" value="Trans_reg_C"/>
    <property type="match status" value="1"/>
</dbReference>
<comment type="caution">
    <text evidence="3">The sequence shown here is derived from an EMBL/GenBank/DDBJ whole genome shotgun (WGS) entry which is preliminary data.</text>
</comment>